<dbReference type="AlphaFoldDB" id="A0A1W1UNQ3"/>
<reference evidence="4" key="1">
    <citation type="submission" date="2017-04" db="EMBL/GenBank/DDBJ databases">
        <authorList>
            <person name="Varghese N."/>
            <person name="Submissions S."/>
        </authorList>
    </citation>
    <scope>NUCLEOTIDE SEQUENCE [LARGE SCALE GENOMIC DNA]</scope>
    <source>
        <strain evidence="4">DSM 20463</strain>
    </source>
</reference>
<evidence type="ECO:0000256" key="1">
    <source>
        <dbReference type="SAM" id="SignalP"/>
    </source>
</evidence>
<proteinExistence type="predicted"/>
<evidence type="ECO:0000259" key="2">
    <source>
        <dbReference type="PROSITE" id="PS51272"/>
    </source>
</evidence>
<feature type="domain" description="SLH" evidence="2">
    <location>
        <begin position="25"/>
        <end position="90"/>
    </location>
</feature>
<protein>
    <submittedName>
        <fullName evidence="3">S-layer homology domain-containing protein</fullName>
    </submittedName>
</protein>
<dbReference type="EMBL" id="FWWR01000009">
    <property type="protein sequence ID" value="SMB82619.1"/>
    <property type="molecule type" value="Genomic_DNA"/>
</dbReference>
<dbReference type="Proteomes" id="UP000192368">
    <property type="component" value="Unassembled WGS sequence"/>
</dbReference>
<dbReference type="STRING" id="573058.SAMN00017477_0479"/>
<dbReference type="Pfam" id="PF00395">
    <property type="entry name" value="SLH"/>
    <property type="match status" value="1"/>
</dbReference>
<evidence type="ECO:0000313" key="4">
    <source>
        <dbReference type="Proteomes" id="UP000192368"/>
    </source>
</evidence>
<sequence>MKLKKMKFTAIVLSAVTLFSTSVYAKSFKDVTKNGQFKWIYSELNTLSNRGIFGGYPEGDFRPNNPVSFLEIMQVIKNIKQPSASELEEAKASYLEVVKKYNVPTWAHDSVVYALKNNIITENTLREADSRGFLKDKNPIYPNRNSVTVYFGRAFGFNGNGSSSFLKHSDLENVPQVTLGYLSNLVENGIFSATGSEGKFNGSSYIRRAEVVSITAKSLKYLEKNSIKPEELIDDDKNKDGVGELRIESNLEEISGVVESVDTNKNMIKVLSKGYTISSSTKVRGLNGYVFSEANRLNGERVTLKHSHGVVKEIQVHSYLNYEKYNAKFVGRVTGKSLENNINKLNINILVSNNLEIVSGSDVEIKTINNYNVGDIVTFDAKVENGYIVEVNIQR</sequence>
<keyword evidence="4" id="KW-1185">Reference proteome</keyword>
<evidence type="ECO:0000313" key="3">
    <source>
        <dbReference type="EMBL" id="SMB82619.1"/>
    </source>
</evidence>
<accession>A0A1W1UNQ3</accession>
<keyword evidence="1" id="KW-0732">Signal</keyword>
<dbReference type="InterPro" id="IPR001119">
    <property type="entry name" value="SLH_dom"/>
</dbReference>
<gene>
    <name evidence="3" type="ORF">SAMN00017477_0479</name>
</gene>
<feature type="signal peptide" evidence="1">
    <location>
        <begin position="1"/>
        <end position="25"/>
    </location>
</feature>
<feature type="domain" description="SLH" evidence="2">
    <location>
        <begin position="165"/>
        <end position="229"/>
    </location>
</feature>
<dbReference type="PROSITE" id="PS51272">
    <property type="entry name" value="SLH"/>
    <property type="match status" value="2"/>
</dbReference>
<organism evidence="3 4">
    <name type="scientific">Peptoniphilus asaccharolyticus DSM 20463</name>
    <dbReference type="NCBI Taxonomy" id="573058"/>
    <lineage>
        <taxon>Bacteria</taxon>
        <taxon>Bacillati</taxon>
        <taxon>Bacillota</taxon>
        <taxon>Tissierellia</taxon>
        <taxon>Tissierellales</taxon>
        <taxon>Peptoniphilaceae</taxon>
        <taxon>Peptoniphilus</taxon>
    </lineage>
</organism>
<feature type="chain" id="PRO_5013184486" evidence="1">
    <location>
        <begin position="26"/>
        <end position="395"/>
    </location>
</feature>
<name>A0A1W1UNQ3_PEPAS</name>